<sequence length="119" mass="13385">MWILPILGVIGSIVGFCFLTLAIASGLYYLSELVEEHTVLAKRLLTQLIYIIVVLQLLLWAVDGLSFKLTLLSIFSHIVYLGNMRRFPYVQLTDPLFLTSCGRLSLWTSGGMSHRLTLP</sequence>
<evidence type="ECO:0000313" key="8">
    <source>
        <dbReference type="Proteomes" id="UP000008698"/>
    </source>
</evidence>
<evidence type="ECO:0000256" key="6">
    <source>
        <dbReference type="SAM" id="Phobius"/>
    </source>
</evidence>
<protein>
    <submittedName>
        <fullName evidence="7">SVP26</fullName>
    </submittedName>
</protein>
<dbReference type="GO" id="GO:0097020">
    <property type="term" value="F:COPII receptor activity"/>
    <property type="evidence" value="ECO:0007669"/>
    <property type="project" value="InterPro"/>
</dbReference>
<dbReference type="AlphaFoldDB" id="C9SA68"/>
<evidence type="ECO:0000256" key="5">
    <source>
        <dbReference type="ARBA" id="ARBA00023136"/>
    </source>
</evidence>
<dbReference type="PANTHER" id="PTHR13144:SF0">
    <property type="entry name" value="PROTEIN TEX261"/>
    <property type="match status" value="1"/>
</dbReference>
<keyword evidence="8" id="KW-1185">Reference proteome</keyword>
<dbReference type="RefSeq" id="XP_003008202.1">
    <property type="nucleotide sequence ID" value="XM_003008156.1"/>
</dbReference>
<organism evidence="8">
    <name type="scientific">Verticillium alfalfae (strain VaMs.102 / ATCC MYA-4576 / FGSC 10136)</name>
    <name type="common">Verticillium wilt of alfalfa</name>
    <name type="synonym">Verticillium albo-atrum</name>
    <dbReference type="NCBI Taxonomy" id="526221"/>
    <lineage>
        <taxon>Eukaryota</taxon>
        <taxon>Fungi</taxon>
        <taxon>Dikarya</taxon>
        <taxon>Ascomycota</taxon>
        <taxon>Pezizomycotina</taxon>
        <taxon>Sordariomycetes</taxon>
        <taxon>Hypocreomycetidae</taxon>
        <taxon>Glomerellales</taxon>
        <taxon>Plectosphaerellaceae</taxon>
        <taxon>Verticillium</taxon>
    </lineage>
</organism>
<dbReference type="KEGG" id="val:VDBG_02390"/>
<evidence type="ECO:0000256" key="3">
    <source>
        <dbReference type="ARBA" id="ARBA00022692"/>
    </source>
</evidence>
<dbReference type="GO" id="GO:0030134">
    <property type="term" value="C:COPII-coated ER to Golgi transport vesicle"/>
    <property type="evidence" value="ECO:0007669"/>
    <property type="project" value="TreeGrafter"/>
</dbReference>
<accession>C9SA68</accession>
<dbReference type="EMBL" id="DS985215">
    <property type="protein sequence ID" value="EEY16281.1"/>
    <property type="molecule type" value="Genomic_DNA"/>
</dbReference>
<evidence type="ECO:0000256" key="1">
    <source>
        <dbReference type="ARBA" id="ARBA00004141"/>
    </source>
</evidence>
<evidence type="ECO:0000256" key="4">
    <source>
        <dbReference type="ARBA" id="ARBA00022989"/>
    </source>
</evidence>
<evidence type="ECO:0000256" key="2">
    <source>
        <dbReference type="ARBA" id="ARBA00008096"/>
    </source>
</evidence>
<dbReference type="InterPro" id="IPR007277">
    <property type="entry name" value="Svp26/Tex261"/>
</dbReference>
<dbReference type="GO" id="GO:0000139">
    <property type="term" value="C:Golgi membrane"/>
    <property type="evidence" value="ECO:0007669"/>
    <property type="project" value="TreeGrafter"/>
</dbReference>
<dbReference type="PANTHER" id="PTHR13144">
    <property type="entry name" value="TEX261 PROTEIN"/>
    <property type="match status" value="1"/>
</dbReference>
<name>C9SA68_VERA1</name>
<keyword evidence="3 6" id="KW-0812">Transmembrane</keyword>
<proteinExistence type="inferred from homology"/>
<comment type="subcellular location">
    <subcellularLocation>
        <location evidence="1">Membrane</location>
        <topology evidence="1">Multi-pass membrane protein</topology>
    </subcellularLocation>
</comment>
<dbReference type="OMA" id="SGGMSHR"/>
<dbReference type="Proteomes" id="UP000008698">
    <property type="component" value="Unassembled WGS sequence"/>
</dbReference>
<dbReference type="GeneID" id="9532759"/>
<keyword evidence="4 6" id="KW-1133">Transmembrane helix</keyword>
<keyword evidence="5 6" id="KW-0472">Membrane</keyword>
<feature type="transmembrane region" description="Helical" evidence="6">
    <location>
        <begin position="40"/>
        <end position="59"/>
    </location>
</feature>
<dbReference type="eggNOG" id="KOG4136">
    <property type="taxonomic scope" value="Eukaryota"/>
</dbReference>
<reference evidence="8" key="1">
    <citation type="journal article" date="2011" name="PLoS Pathog.">
        <title>Comparative genomics yields insights into niche adaptation of plant vascular wilt pathogens.</title>
        <authorList>
            <person name="Klosterman S.J."/>
            <person name="Subbarao K.V."/>
            <person name="Kang S."/>
            <person name="Veronese P."/>
            <person name="Gold S.E."/>
            <person name="Thomma B.P.H.J."/>
            <person name="Chen Z."/>
            <person name="Henrissat B."/>
            <person name="Lee Y.-H."/>
            <person name="Park J."/>
            <person name="Garcia-Pedrajas M.D."/>
            <person name="Barbara D.J."/>
            <person name="Anchieta A."/>
            <person name="de Jonge R."/>
            <person name="Santhanam P."/>
            <person name="Maruthachalam K."/>
            <person name="Atallah Z."/>
            <person name="Amyotte S.G."/>
            <person name="Paz Z."/>
            <person name="Inderbitzin P."/>
            <person name="Hayes R.J."/>
            <person name="Heiman D.I."/>
            <person name="Young S."/>
            <person name="Zeng Q."/>
            <person name="Engels R."/>
            <person name="Galagan J."/>
            <person name="Cuomo C.A."/>
            <person name="Dobinson K.F."/>
            <person name="Ma L.-J."/>
        </authorList>
    </citation>
    <scope>NUCLEOTIDE SEQUENCE [LARGE SCALE GENOMIC DNA]</scope>
    <source>
        <strain evidence="8">VaMs.102 / ATCC MYA-4576 / FGSC 10136</strain>
    </source>
</reference>
<gene>
    <name evidence="7" type="ORF">VDBG_02390</name>
</gene>
<evidence type="ECO:0000313" key="7">
    <source>
        <dbReference type="EMBL" id="EEY16281.1"/>
    </source>
</evidence>
<dbReference type="OrthoDB" id="28257at2759"/>
<dbReference type="GO" id="GO:0006888">
    <property type="term" value="P:endoplasmic reticulum to Golgi vesicle-mediated transport"/>
    <property type="evidence" value="ECO:0007669"/>
    <property type="project" value="InterPro"/>
</dbReference>
<comment type="similarity">
    <text evidence="2">Belongs to the SVP26 family.</text>
</comment>
<dbReference type="HOGENOM" id="CLU_2209856_0_0_1"/>
<dbReference type="Pfam" id="PF04148">
    <property type="entry name" value="Erv26"/>
    <property type="match status" value="1"/>
</dbReference>
<dbReference type="GO" id="GO:0005789">
    <property type="term" value="C:endoplasmic reticulum membrane"/>
    <property type="evidence" value="ECO:0007669"/>
    <property type="project" value="TreeGrafter"/>
</dbReference>
<feature type="transmembrane region" description="Helical" evidence="6">
    <location>
        <begin position="6"/>
        <end position="28"/>
    </location>
</feature>